<comment type="caution">
    <text evidence="2">The sequence shown here is derived from an EMBL/GenBank/DDBJ whole genome shotgun (WGS) entry which is preliminary data.</text>
</comment>
<gene>
    <name evidence="2" type="primary">RvY_04455</name>
    <name evidence="2" type="synonym">RvY_04455.3</name>
    <name evidence="2" type="ORF">RvY_04455-3</name>
</gene>
<evidence type="ECO:0000313" key="2">
    <source>
        <dbReference type="EMBL" id="GAU92368.1"/>
    </source>
</evidence>
<protein>
    <recommendedName>
        <fullName evidence="4">Secreted protein</fullName>
    </recommendedName>
</protein>
<dbReference type="EMBL" id="BDGG01000002">
    <property type="protein sequence ID" value="GAU92368.1"/>
    <property type="molecule type" value="Genomic_DNA"/>
</dbReference>
<evidence type="ECO:0000313" key="3">
    <source>
        <dbReference type="Proteomes" id="UP000186922"/>
    </source>
</evidence>
<accession>A0A1D1V1N4</accession>
<feature type="signal peptide" evidence="1">
    <location>
        <begin position="1"/>
        <end position="18"/>
    </location>
</feature>
<evidence type="ECO:0008006" key="4">
    <source>
        <dbReference type="Google" id="ProtNLM"/>
    </source>
</evidence>
<keyword evidence="3" id="KW-1185">Reference proteome</keyword>
<dbReference type="Proteomes" id="UP000186922">
    <property type="component" value="Unassembled WGS sequence"/>
</dbReference>
<name>A0A1D1V1N4_RAMVA</name>
<organism evidence="2 3">
    <name type="scientific">Ramazzottius varieornatus</name>
    <name type="common">Water bear</name>
    <name type="synonym">Tardigrade</name>
    <dbReference type="NCBI Taxonomy" id="947166"/>
    <lineage>
        <taxon>Eukaryota</taxon>
        <taxon>Metazoa</taxon>
        <taxon>Ecdysozoa</taxon>
        <taxon>Tardigrada</taxon>
        <taxon>Eutardigrada</taxon>
        <taxon>Parachela</taxon>
        <taxon>Hypsibioidea</taxon>
        <taxon>Ramazzottiidae</taxon>
        <taxon>Ramazzottius</taxon>
    </lineage>
</organism>
<reference evidence="2 3" key="1">
    <citation type="journal article" date="2016" name="Nat. Commun.">
        <title>Extremotolerant tardigrade genome and improved radiotolerance of human cultured cells by tardigrade-unique protein.</title>
        <authorList>
            <person name="Hashimoto T."/>
            <person name="Horikawa D.D."/>
            <person name="Saito Y."/>
            <person name="Kuwahara H."/>
            <person name="Kozuka-Hata H."/>
            <person name="Shin-I T."/>
            <person name="Minakuchi Y."/>
            <person name="Ohishi K."/>
            <person name="Motoyama A."/>
            <person name="Aizu T."/>
            <person name="Enomoto A."/>
            <person name="Kondo K."/>
            <person name="Tanaka S."/>
            <person name="Hara Y."/>
            <person name="Koshikawa S."/>
            <person name="Sagara H."/>
            <person name="Miura T."/>
            <person name="Yokobori S."/>
            <person name="Miyagawa K."/>
            <person name="Suzuki Y."/>
            <person name="Kubo T."/>
            <person name="Oyama M."/>
            <person name="Kohara Y."/>
            <person name="Fujiyama A."/>
            <person name="Arakawa K."/>
            <person name="Katayama T."/>
            <person name="Toyoda A."/>
            <person name="Kunieda T."/>
        </authorList>
    </citation>
    <scope>NUCLEOTIDE SEQUENCE [LARGE SCALE GENOMIC DNA]</scope>
    <source>
        <strain evidence="2 3">YOKOZUNA-1</strain>
    </source>
</reference>
<dbReference type="AlphaFoldDB" id="A0A1D1V1N4"/>
<evidence type="ECO:0000256" key="1">
    <source>
        <dbReference type="SAM" id="SignalP"/>
    </source>
</evidence>
<proteinExistence type="predicted"/>
<keyword evidence="1" id="KW-0732">Signal</keyword>
<sequence length="110" mass="12988">MRIVFPSIFLQQLLVVTGQNPSFFCSYCSRKQAQVSLKLLNSYSVLLFIRLLYTSGLSSATQNVLQLRKALEEVVYRIQPWRYRALKFHHHRRSLAWRSEIPRFKNQPSS</sequence>
<feature type="chain" id="PRO_5008897925" description="Secreted protein" evidence="1">
    <location>
        <begin position="19"/>
        <end position="110"/>
    </location>
</feature>